<dbReference type="Proteomes" id="UP000276133">
    <property type="component" value="Unassembled WGS sequence"/>
</dbReference>
<proteinExistence type="predicted"/>
<accession>A0A3M7S0J1</accession>
<comment type="caution">
    <text evidence="1">The sequence shown here is derived from an EMBL/GenBank/DDBJ whole genome shotgun (WGS) entry which is preliminary data.</text>
</comment>
<sequence length="115" mass="13788">MIFKSLNTTIDLIPLFECPIRAIFMSCLLNEILFTQLRDKIIVNKNCINQLAKIMVFILYFFENTSSYNYLNVSKHNFFYLWKAVVVFVKVEKIVDWREVVFFISNLYTYLGNYK</sequence>
<keyword evidence="2" id="KW-1185">Reference proteome</keyword>
<organism evidence="1 2">
    <name type="scientific">Brachionus plicatilis</name>
    <name type="common">Marine rotifer</name>
    <name type="synonym">Brachionus muelleri</name>
    <dbReference type="NCBI Taxonomy" id="10195"/>
    <lineage>
        <taxon>Eukaryota</taxon>
        <taxon>Metazoa</taxon>
        <taxon>Spiralia</taxon>
        <taxon>Gnathifera</taxon>
        <taxon>Rotifera</taxon>
        <taxon>Eurotatoria</taxon>
        <taxon>Monogononta</taxon>
        <taxon>Pseudotrocha</taxon>
        <taxon>Ploima</taxon>
        <taxon>Brachionidae</taxon>
        <taxon>Brachionus</taxon>
    </lineage>
</organism>
<evidence type="ECO:0000313" key="2">
    <source>
        <dbReference type="Proteomes" id="UP000276133"/>
    </source>
</evidence>
<reference evidence="1 2" key="1">
    <citation type="journal article" date="2018" name="Sci. Rep.">
        <title>Genomic signatures of local adaptation to the degree of environmental predictability in rotifers.</title>
        <authorList>
            <person name="Franch-Gras L."/>
            <person name="Hahn C."/>
            <person name="Garcia-Roger E.M."/>
            <person name="Carmona M.J."/>
            <person name="Serra M."/>
            <person name="Gomez A."/>
        </authorList>
    </citation>
    <scope>NUCLEOTIDE SEQUENCE [LARGE SCALE GENOMIC DNA]</scope>
    <source>
        <strain evidence="1">HYR1</strain>
    </source>
</reference>
<gene>
    <name evidence="1" type="ORF">BpHYR1_010443</name>
</gene>
<name>A0A3M7S0J1_BRAPC</name>
<evidence type="ECO:0000313" key="1">
    <source>
        <dbReference type="EMBL" id="RNA29148.1"/>
    </source>
</evidence>
<protein>
    <submittedName>
        <fullName evidence="1">Uncharacterized protein</fullName>
    </submittedName>
</protein>
<dbReference type="AlphaFoldDB" id="A0A3M7S0J1"/>
<dbReference type="EMBL" id="REGN01002273">
    <property type="protein sequence ID" value="RNA29148.1"/>
    <property type="molecule type" value="Genomic_DNA"/>
</dbReference>